<evidence type="ECO:0000313" key="3">
    <source>
        <dbReference type="Proteomes" id="UP000001294"/>
    </source>
</evidence>
<gene>
    <name evidence="2" type="ORF">PMAA_049050</name>
</gene>
<dbReference type="VEuPathDB" id="FungiDB:PMAA_049050"/>
<dbReference type="AlphaFoldDB" id="B6QRU0"/>
<dbReference type="HOGENOM" id="CLU_3014899_0_0_1"/>
<sequence>MESSILHRNREDHPEESPLRGKQAALAEPRRVRQAGARCKGPYGKRLAGKGGEGGK</sequence>
<evidence type="ECO:0000313" key="2">
    <source>
        <dbReference type="EMBL" id="EEA21100.1"/>
    </source>
</evidence>
<evidence type="ECO:0000256" key="1">
    <source>
        <dbReference type="SAM" id="MobiDB-lite"/>
    </source>
</evidence>
<reference evidence="3" key="1">
    <citation type="journal article" date="2015" name="Genome Announc.">
        <title>Genome sequence of the AIDS-associated pathogen Penicillium marneffei (ATCC18224) and its near taxonomic relative Talaromyces stipitatus (ATCC10500).</title>
        <authorList>
            <person name="Nierman W.C."/>
            <person name="Fedorova-Abrams N.D."/>
            <person name="Andrianopoulos A."/>
        </authorList>
    </citation>
    <scope>NUCLEOTIDE SEQUENCE [LARGE SCALE GENOMIC DNA]</scope>
    <source>
        <strain evidence="3">ATCC 18224 / CBS 334.59 / QM 7333</strain>
    </source>
</reference>
<proteinExistence type="predicted"/>
<name>B6QRU0_TALMQ</name>
<protein>
    <submittedName>
        <fullName evidence="2">Uncharacterized protein</fullName>
    </submittedName>
</protein>
<feature type="region of interest" description="Disordered" evidence="1">
    <location>
        <begin position="1"/>
        <end position="56"/>
    </location>
</feature>
<dbReference type="EMBL" id="DS995904">
    <property type="protein sequence ID" value="EEA21100.1"/>
    <property type="molecule type" value="Genomic_DNA"/>
</dbReference>
<keyword evidence="3" id="KW-1185">Reference proteome</keyword>
<feature type="compositionally biased region" description="Basic and acidic residues" evidence="1">
    <location>
        <begin position="8"/>
        <end position="19"/>
    </location>
</feature>
<accession>B6QRU0</accession>
<organism evidence="2 3">
    <name type="scientific">Talaromyces marneffei (strain ATCC 18224 / CBS 334.59 / QM 7333)</name>
    <name type="common">Penicillium marneffei</name>
    <dbReference type="NCBI Taxonomy" id="441960"/>
    <lineage>
        <taxon>Eukaryota</taxon>
        <taxon>Fungi</taxon>
        <taxon>Dikarya</taxon>
        <taxon>Ascomycota</taxon>
        <taxon>Pezizomycotina</taxon>
        <taxon>Eurotiomycetes</taxon>
        <taxon>Eurotiomycetidae</taxon>
        <taxon>Eurotiales</taxon>
        <taxon>Trichocomaceae</taxon>
        <taxon>Talaromyces</taxon>
        <taxon>Talaromyces sect. Talaromyces</taxon>
    </lineage>
</organism>
<dbReference type="Proteomes" id="UP000001294">
    <property type="component" value="Unassembled WGS sequence"/>
</dbReference>